<feature type="region of interest" description="Disordered" evidence="1">
    <location>
        <begin position="1"/>
        <end position="33"/>
    </location>
</feature>
<evidence type="ECO:0000313" key="3">
    <source>
        <dbReference type="WBParaSite" id="maker-uti_cns_0002408-snap-gene-0.19-mRNA-1"/>
    </source>
</evidence>
<organism evidence="2 3">
    <name type="scientific">Macrostomum lignano</name>
    <dbReference type="NCBI Taxonomy" id="282301"/>
    <lineage>
        <taxon>Eukaryota</taxon>
        <taxon>Metazoa</taxon>
        <taxon>Spiralia</taxon>
        <taxon>Lophotrochozoa</taxon>
        <taxon>Platyhelminthes</taxon>
        <taxon>Rhabditophora</taxon>
        <taxon>Macrostomorpha</taxon>
        <taxon>Macrostomida</taxon>
        <taxon>Macrostomidae</taxon>
        <taxon>Macrostomum</taxon>
    </lineage>
</organism>
<keyword evidence="2" id="KW-1185">Reference proteome</keyword>
<proteinExistence type="predicted"/>
<dbReference type="WBParaSite" id="maker-uti_cns_0002408-snap-gene-0.19-mRNA-1">
    <property type="protein sequence ID" value="maker-uti_cns_0002408-snap-gene-0.19-mRNA-1"/>
    <property type="gene ID" value="maker-uti_cns_0002408-snap-gene-0.19"/>
</dbReference>
<sequence>VAGSLSTRNPQYQHYHQQQHSGGHHRHRRQSADQSPLPLFVEVPGQSLSPPTDAGVAVAVRYRTQSEFRAQLSVPSGFDYSSSSRRWSRQRADRSRTTSSSNHSSLSGPDTMIGSGAQGSSIFGRQAASSTSDRGDGVVGGGGGVEDIADLAEIIGGPFSSSNGSRKRTRTRSFRGIESFSPANVNAAIQAGNIRYMYRYSSLIKSIKYETCCNYLYLLLASVNIENQ</sequence>
<reference evidence="3" key="1">
    <citation type="submission" date="2016-11" db="UniProtKB">
        <authorList>
            <consortium name="WormBaseParasite"/>
        </authorList>
    </citation>
    <scope>IDENTIFICATION</scope>
</reference>
<accession>A0A1I8GM17</accession>
<feature type="compositionally biased region" description="Low complexity" evidence="1">
    <location>
        <begin position="97"/>
        <end position="107"/>
    </location>
</feature>
<evidence type="ECO:0000313" key="2">
    <source>
        <dbReference type="Proteomes" id="UP000095280"/>
    </source>
</evidence>
<feature type="compositionally biased region" description="Polar residues" evidence="1">
    <location>
        <begin position="118"/>
        <end position="132"/>
    </location>
</feature>
<feature type="compositionally biased region" description="Low complexity" evidence="1">
    <location>
        <begin position="11"/>
        <end position="21"/>
    </location>
</feature>
<protein>
    <submittedName>
        <fullName evidence="3">Pecanex-like protein</fullName>
    </submittedName>
</protein>
<evidence type="ECO:0000256" key="1">
    <source>
        <dbReference type="SAM" id="MobiDB-lite"/>
    </source>
</evidence>
<dbReference type="AlphaFoldDB" id="A0A1I8GM17"/>
<name>A0A1I8GM17_9PLAT</name>
<feature type="region of interest" description="Disordered" evidence="1">
    <location>
        <begin position="75"/>
        <end position="142"/>
    </location>
</feature>
<feature type="compositionally biased region" description="Polar residues" evidence="1">
    <location>
        <begin position="1"/>
        <end position="10"/>
    </location>
</feature>
<dbReference type="Proteomes" id="UP000095280">
    <property type="component" value="Unplaced"/>
</dbReference>